<proteinExistence type="predicted"/>
<protein>
    <submittedName>
        <fullName evidence="1">Uncharacterized protein</fullName>
    </submittedName>
</protein>
<dbReference type="Pfam" id="PF03382">
    <property type="entry name" value="DUF285"/>
    <property type="match status" value="1"/>
</dbReference>
<name>A0ABZ0Z0R9_9CAUD</name>
<organism evidence="1 2">
    <name type="scientific">phage Lak_Megaphage_RVC_JS4_GC31</name>
    <dbReference type="NCBI Taxonomy" id="3109228"/>
    <lineage>
        <taxon>Viruses</taxon>
        <taxon>Duplodnaviria</taxon>
        <taxon>Heunggongvirae</taxon>
        <taxon>Uroviricota</taxon>
        <taxon>Caudoviricetes</taxon>
        <taxon>Caudoviricetes code 15 clade</taxon>
    </lineage>
</organism>
<dbReference type="EMBL" id="OR769222">
    <property type="protein sequence ID" value="WQJ52746.1"/>
    <property type="molecule type" value="Genomic_DNA"/>
</dbReference>
<accession>A0ABZ0Z0R9</accession>
<sequence>MKHYIKYLIEKLFDDADYELLDDSDTDIASNIITNSNIHTASKILETNKNFKKEYKELIQTIFVYPKLFNEYISNEPYKIVVMEGWDINSAYKKIEKHESSNSNCLDVLEKMFDKISSWSLHSCNPDDLSPITDGSAIVDNKITLKDNTDTIIVQYELGHNSVHFTFYFKIDIQKYVQYSRTVNDNDKSAYAISVVKEGNMESSIAKKELKKIFNEMADASYKVKDTRELYTILTNLVKYVSPKANANWIDLSNLTKLPPFSKRFDGDISRWNTHNIKDMSNLFSGLDHIPGHSDITKWDVSNVINITSMFNSFSDKLAALQVLKNWHLKPEKCSSVLQIYNKEQEPYNEIVIDLSNFDFSNTNDAWKFLILKRLPHDNFNVQLILPKTMNLLNCSINNLSHMFSGFKGLITPYQFKKWQVPVGTTLKTITDPY</sequence>
<dbReference type="Proteomes" id="UP001349343">
    <property type="component" value="Segment"/>
</dbReference>
<dbReference type="InterPro" id="IPR005046">
    <property type="entry name" value="DUF285"/>
</dbReference>
<keyword evidence="2" id="KW-1185">Reference proteome</keyword>
<evidence type="ECO:0000313" key="2">
    <source>
        <dbReference type="Proteomes" id="UP001349343"/>
    </source>
</evidence>
<evidence type="ECO:0000313" key="1">
    <source>
        <dbReference type="EMBL" id="WQJ52746.1"/>
    </source>
</evidence>
<reference evidence="1 2" key="1">
    <citation type="submission" date="2023-11" db="EMBL/GenBank/DDBJ databases">
        <authorList>
            <person name="Cook R."/>
            <person name="Crisci M."/>
            <person name="Pye H."/>
            <person name="Adriaenssens E."/>
            <person name="Santini J."/>
        </authorList>
    </citation>
    <scope>NUCLEOTIDE SEQUENCE [LARGE SCALE GENOMIC DNA]</scope>
    <source>
        <strain evidence="1">Lak_Megaphage_RVC_JS4_GC31</strain>
    </source>
</reference>